<dbReference type="SUPFAM" id="SSF48452">
    <property type="entry name" value="TPR-like"/>
    <property type="match status" value="1"/>
</dbReference>
<dbReference type="CDD" id="cd00093">
    <property type="entry name" value="HTH_XRE"/>
    <property type="match status" value="1"/>
</dbReference>
<evidence type="ECO:0000313" key="1">
    <source>
        <dbReference type="EMBL" id="TQS40023.1"/>
    </source>
</evidence>
<dbReference type="InterPro" id="IPR010982">
    <property type="entry name" value="Lambda_DNA-bd_dom_sf"/>
</dbReference>
<dbReference type="InterPro" id="IPR001387">
    <property type="entry name" value="Cro/C1-type_HTH"/>
</dbReference>
<gene>
    <name evidence="1" type="ORF">FL583_36930</name>
</gene>
<dbReference type="Proteomes" id="UP000317982">
    <property type="component" value="Unassembled WGS sequence"/>
</dbReference>
<dbReference type="EMBL" id="VIRS01000049">
    <property type="protein sequence ID" value="TQS40023.1"/>
    <property type="molecule type" value="Genomic_DNA"/>
</dbReference>
<dbReference type="AlphaFoldDB" id="A0A545AFD6"/>
<dbReference type="InterPro" id="IPR011990">
    <property type="entry name" value="TPR-like_helical_dom_sf"/>
</dbReference>
<dbReference type="RefSeq" id="WP_142709564.1">
    <property type="nucleotide sequence ID" value="NZ_VIRS01000049.1"/>
</dbReference>
<organism evidence="1 2">
    <name type="scientific">Cryptosporangium phraense</name>
    <dbReference type="NCBI Taxonomy" id="2593070"/>
    <lineage>
        <taxon>Bacteria</taxon>
        <taxon>Bacillati</taxon>
        <taxon>Actinomycetota</taxon>
        <taxon>Actinomycetes</taxon>
        <taxon>Cryptosporangiales</taxon>
        <taxon>Cryptosporangiaceae</taxon>
        <taxon>Cryptosporangium</taxon>
    </lineage>
</organism>
<proteinExistence type="predicted"/>
<name>A0A545AFD6_9ACTN</name>
<reference evidence="1 2" key="1">
    <citation type="submission" date="2019-07" db="EMBL/GenBank/DDBJ databases">
        <title>Cryptosporangium phraense sp. nov., isolated from plant litter.</title>
        <authorList>
            <person name="Suriyachadkun C."/>
        </authorList>
    </citation>
    <scope>NUCLEOTIDE SEQUENCE [LARGE SCALE GENOMIC DNA]</scope>
    <source>
        <strain evidence="1 2">A-T 5661</strain>
    </source>
</reference>
<keyword evidence="2" id="KW-1185">Reference proteome</keyword>
<evidence type="ECO:0000313" key="2">
    <source>
        <dbReference type="Proteomes" id="UP000317982"/>
    </source>
</evidence>
<dbReference type="GO" id="GO:0003677">
    <property type="term" value="F:DNA binding"/>
    <property type="evidence" value="ECO:0007669"/>
    <property type="project" value="InterPro"/>
</dbReference>
<accession>A0A545AFD6</accession>
<dbReference type="OrthoDB" id="5184419at2"/>
<comment type="caution">
    <text evidence="1">The sequence shown here is derived from an EMBL/GenBank/DDBJ whole genome shotgun (WGS) entry which is preliminary data.</text>
</comment>
<sequence>MAGKTKLRLAREAEGWTQERLIREMRWEATRLGTPLPEDASLKVYVSRWESGHTRVTKPEYRELFRTVYTATDAELGFDLGTSPSEEQAPATPVRPVVIDGQVLDYYSGVLRQHVHGDNLLGAASVLRAAEQQAAVLTDVLATLPRGRRNELAQLVCRYDEFLGWLHQDTGDTTKAMQLTDRASGYGLEIDDPALSAYLLMRKSNIASDAGEHDLAVVLAEASQRLARTYPRLHAVTLRQKANACAAVGDEAGCSAALDLGFEVVEADDPVGLELAPYCTPEYFAMEAAACLTELQRPDQAVYTLQRGMSS</sequence>
<protein>
    <submittedName>
        <fullName evidence="1">Uncharacterized protein</fullName>
    </submittedName>
</protein>
<dbReference type="InParanoid" id="A0A545AFD6"/>
<dbReference type="Gene3D" id="1.10.260.40">
    <property type="entry name" value="lambda repressor-like DNA-binding domains"/>
    <property type="match status" value="1"/>
</dbReference>